<dbReference type="InterPro" id="IPR000644">
    <property type="entry name" value="CBS_dom"/>
</dbReference>
<evidence type="ECO:0000313" key="3">
    <source>
        <dbReference type="EMBL" id="PTM57480.1"/>
    </source>
</evidence>
<dbReference type="RefSeq" id="WP_107724381.1">
    <property type="nucleotide sequence ID" value="NZ_PZZP01000001.1"/>
</dbReference>
<dbReference type="EMBL" id="PZZP01000001">
    <property type="protein sequence ID" value="PTM57480.1"/>
    <property type="molecule type" value="Genomic_DNA"/>
</dbReference>
<sequence>MLIKNCMTPRDELAIIWATSNIEQGLKQLRHHGLETIPVIDQRNHFAGITGYSTIMKQFLKMGCTHTELLQQPISQAIDWIEPLTVDADFEELLPTLIRYPFVPIVAADGITLAGIAKISDVESALVQALGSRVKGARFLIGVFVDVPHVLERLLLTLKPFDINIISMATFDAGDSAARRILLKIAPTPHVEAISKSLDQSGFRVLSVHS</sequence>
<gene>
    <name evidence="3" type="ORF">C8J48_0028</name>
</gene>
<keyword evidence="4" id="KW-1185">Reference proteome</keyword>
<comment type="caution">
    <text evidence="3">The sequence shown here is derived from an EMBL/GenBank/DDBJ whole genome shotgun (WGS) entry which is preliminary data.</text>
</comment>
<protein>
    <recommendedName>
        <fullName evidence="2">CBS domain-containing protein</fullName>
    </recommendedName>
</protein>
<dbReference type="Proteomes" id="UP000241639">
    <property type="component" value="Unassembled WGS sequence"/>
</dbReference>
<evidence type="ECO:0000256" key="1">
    <source>
        <dbReference type="PROSITE-ProRule" id="PRU00703"/>
    </source>
</evidence>
<evidence type="ECO:0000259" key="2">
    <source>
        <dbReference type="PROSITE" id="PS51371"/>
    </source>
</evidence>
<dbReference type="Gene3D" id="3.10.580.10">
    <property type="entry name" value="CBS-domain"/>
    <property type="match status" value="1"/>
</dbReference>
<keyword evidence="1" id="KW-0129">CBS domain</keyword>
<accession>A0A2T4Z6G6</accession>
<organism evidence="3 4">
    <name type="scientific">Desmospora activa DSM 45169</name>
    <dbReference type="NCBI Taxonomy" id="1121389"/>
    <lineage>
        <taxon>Bacteria</taxon>
        <taxon>Bacillati</taxon>
        <taxon>Bacillota</taxon>
        <taxon>Bacilli</taxon>
        <taxon>Bacillales</taxon>
        <taxon>Thermoactinomycetaceae</taxon>
        <taxon>Desmospora</taxon>
    </lineage>
</organism>
<dbReference type="PROSITE" id="PS51371">
    <property type="entry name" value="CBS"/>
    <property type="match status" value="1"/>
</dbReference>
<feature type="domain" description="CBS" evidence="2">
    <location>
        <begin position="7"/>
        <end position="68"/>
    </location>
</feature>
<proteinExistence type="predicted"/>
<evidence type="ECO:0000313" key="4">
    <source>
        <dbReference type="Proteomes" id="UP000241639"/>
    </source>
</evidence>
<dbReference type="AlphaFoldDB" id="A0A2T4Z6G6"/>
<reference evidence="3 4" key="1">
    <citation type="submission" date="2018-04" db="EMBL/GenBank/DDBJ databases">
        <title>Genomic Encyclopedia of Archaeal and Bacterial Type Strains, Phase II (KMG-II): from individual species to whole genera.</title>
        <authorList>
            <person name="Goeker M."/>
        </authorList>
    </citation>
    <scope>NUCLEOTIDE SEQUENCE [LARGE SCALE GENOMIC DNA]</scope>
    <source>
        <strain evidence="3 4">DSM 45169</strain>
    </source>
</reference>
<name>A0A2T4Z6G6_9BACL</name>
<dbReference type="OrthoDB" id="384703at2"/>
<dbReference type="InterPro" id="IPR046342">
    <property type="entry name" value="CBS_dom_sf"/>
</dbReference>
<dbReference type="SUPFAM" id="SSF54631">
    <property type="entry name" value="CBS-domain pair"/>
    <property type="match status" value="1"/>
</dbReference>